<dbReference type="AlphaFoldDB" id="A0AAJ0HRM8"/>
<reference evidence="1" key="2">
    <citation type="submission" date="2023-06" db="EMBL/GenBank/DDBJ databases">
        <authorList>
            <consortium name="Lawrence Berkeley National Laboratory"/>
            <person name="Haridas S."/>
            <person name="Hensen N."/>
            <person name="Bonometti L."/>
            <person name="Westerberg I."/>
            <person name="Brannstrom I.O."/>
            <person name="Guillou S."/>
            <person name="Cros-Aarteil S."/>
            <person name="Calhoun S."/>
            <person name="Kuo A."/>
            <person name="Mondo S."/>
            <person name="Pangilinan J."/>
            <person name="Riley R."/>
            <person name="Labutti K."/>
            <person name="Andreopoulos B."/>
            <person name="Lipzen A."/>
            <person name="Chen C."/>
            <person name="Yanf M."/>
            <person name="Daum C."/>
            <person name="Ng V."/>
            <person name="Clum A."/>
            <person name="Steindorff A."/>
            <person name="Ohm R."/>
            <person name="Martin F."/>
            <person name="Silar P."/>
            <person name="Natvig D."/>
            <person name="Lalanne C."/>
            <person name="Gautier V."/>
            <person name="Ament-Velasquez S.L."/>
            <person name="Kruys A."/>
            <person name="Hutchinson M.I."/>
            <person name="Powell A.J."/>
            <person name="Barry K."/>
            <person name="Miller A.N."/>
            <person name="Grigoriev I.V."/>
            <person name="Debuchy R."/>
            <person name="Gladieux P."/>
            <person name="Thoren M.H."/>
            <person name="Johannesson H."/>
        </authorList>
    </citation>
    <scope>NUCLEOTIDE SEQUENCE</scope>
    <source>
        <strain evidence="1">CBS 955.72</strain>
    </source>
</reference>
<dbReference type="EMBL" id="JAUIQD010000002">
    <property type="protein sequence ID" value="KAK3360001.1"/>
    <property type="molecule type" value="Genomic_DNA"/>
</dbReference>
<proteinExistence type="predicted"/>
<keyword evidence="2" id="KW-1185">Reference proteome</keyword>
<gene>
    <name evidence="1" type="ORF">B0T25DRAFT_534492</name>
</gene>
<accession>A0AAJ0HRM8</accession>
<evidence type="ECO:0000313" key="1">
    <source>
        <dbReference type="EMBL" id="KAK3360001.1"/>
    </source>
</evidence>
<protein>
    <submittedName>
        <fullName evidence="1">Uncharacterized protein</fullName>
    </submittedName>
</protein>
<reference evidence="1" key="1">
    <citation type="journal article" date="2023" name="Mol. Phylogenet. Evol.">
        <title>Genome-scale phylogeny and comparative genomics of the fungal order Sordariales.</title>
        <authorList>
            <person name="Hensen N."/>
            <person name="Bonometti L."/>
            <person name="Westerberg I."/>
            <person name="Brannstrom I.O."/>
            <person name="Guillou S."/>
            <person name="Cros-Aarteil S."/>
            <person name="Calhoun S."/>
            <person name="Haridas S."/>
            <person name="Kuo A."/>
            <person name="Mondo S."/>
            <person name="Pangilinan J."/>
            <person name="Riley R."/>
            <person name="LaButti K."/>
            <person name="Andreopoulos B."/>
            <person name="Lipzen A."/>
            <person name="Chen C."/>
            <person name="Yan M."/>
            <person name="Daum C."/>
            <person name="Ng V."/>
            <person name="Clum A."/>
            <person name="Steindorff A."/>
            <person name="Ohm R.A."/>
            <person name="Martin F."/>
            <person name="Silar P."/>
            <person name="Natvig D.O."/>
            <person name="Lalanne C."/>
            <person name="Gautier V."/>
            <person name="Ament-Velasquez S.L."/>
            <person name="Kruys A."/>
            <person name="Hutchinson M.I."/>
            <person name="Powell A.J."/>
            <person name="Barry K."/>
            <person name="Miller A.N."/>
            <person name="Grigoriev I.V."/>
            <person name="Debuchy R."/>
            <person name="Gladieux P."/>
            <person name="Hiltunen Thoren M."/>
            <person name="Johannesson H."/>
        </authorList>
    </citation>
    <scope>NUCLEOTIDE SEQUENCE</scope>
    <source>
        <strain evidence="1">CBS 955.72</strain>
    </source>
</reference>
<evidence type="ECO:0000313" key="2">
    <source>
        <dbReference type="Proteomes" id="UP001275084"/>
    </source>
</evidence>
<dbReference type="Proteomes" id="UP001275084">
    <property type="component" value="Unassembled WGS sequence"/>
</dbReference>
<organism evidence="1 2">
    <name type="scientific">Lasiosphaeria hispida</name>
    <dbReference type="NCBI Taxonomy" id="260671"/>
    <lineage>
        <taxon>Eukaryota</taxon>
        <taxon>Fungi</taxon>
        <taxon>Dikarya</taxon>
        <taxon>Ascomycota</taxon>
        <taxon>Pezizomycotina</taxon>
        <taxon>Sordariomycetes</taxon>
        <taxon>Sordariomycetidae</taxon>
        <taxon>Sordariales</taxon>
        <taxon>Lasiosphaeriaceae</taxon>
        <taxon>Lasiosphaeria</taxon>
    </lineage>
</organism>
<comment type="caution">
    <text evidence="1">The sequence shown here is derived from an EMBL/GenBank/DDBJ whole genome shotgun (WGS) entry which is preliminary data.</text>
</comment>
<name>A0AAJ0HRM8_9PEZI</name>
<sequence>MAHGRLESVSRVQLFVVCSIHCGYSFSPPSPPLQPWLGGSVSISSLPFFSHPRFGRDVGQLAAPATFSLVPFPTYTWMPLYRARSVCAGECTCLRRCVGARACVCRPHYFCLPLPLAPFSCRLLKEYTHMKVGLWYKLDICGHSRRLGQD</sequence>